<evidence type="ECO:0000256" key="8">
    <source>
        <dbReference type="ARBA" id="ARBA00022695"/>
    </source>
</evidence>
<evidence type="ECO:0000256" key="4">
    <source>
        <dbReference type="ARBA" id="ARBA00007707"/>
    </source>
</evidence>
<feature type="domain" description="Nucleotidyl transferase" evidence="21">
    <location>
        <begin position="6"/>
        <end position="218"/>
    </location>
</feature>
<feature type="region of interest" description="N-acetyltransferase" evidence="20">
    <location>
        <begin position="255"/>
        <end position="462"/>
    </location>
</feature>
<feature type="binding site" evidence="20">
    <location>
        <position position="369"/>
    </location>
    <ligand>
        <name>UDP-N-acetyl-alpha-D-glucosamine</name>
        <dbReference type="ChEBI" id="CHEBI:57705"/>
    </ligand>
</feature>
<dbReference type="EMBL" id="LM995447">
    <property type="protein sequence ID" value="CDZ24565.1"/>
    <property type="molecule type" value="Genomic_DNA"/>
</dbReference>
<comment type="cofactor">
    <cofactor evidence="20">
        <name>Mg(2+)</name>
        <dbReference type="ChEBI" id="CHEBI:18420"/>
    </cofactor>
    <text evidence="20">Binds 1 Mg(2+) ion per subunit.</text>
</comment>
<evidence type="ECO:0000256" key="18">
    <source>
        <dbReference type="ARBA" id="ARBA00048493"/>
    </source>
</evidence>
<dbReference type="KEGG" id="ccel:CCDG5_1455"/>
<feature type="binding site" evidence="20">
    <location>
        <position position="231"/>
    </location>
    <ligand>
        <name>UDP-N-acetyl-alpha-D-glucosamine</name>
        <dbReference type="ChEBI" id="CHEBI:57705"/>
    </ligand>
</feature>
<feature type="binding site" evidence="20">
    <location>
        <position position="231"/>
    </location>
    <ligand>
        <name>Mg(2+)</name>
        <dbReference type="ChEBI" id="CHEBI:18420"/>
    </ligand>
</feature>
<dbReference type="GO" id="GO:0016020">
    <property type="term" value="C:membrane"/>
    <property type="evidence" value="ECO:0007669"/>
    <property type="project" value="GOC"/>
</dbReference>
<feature type="binding site" evidence="20">
    <location>
        <position position="23"/>
    </location>
    <ligand>
        <name>UDP-N-acetyl-alpha-D-glucosamine</name>
        <dbReference type="ChEBI" id="CHEBI:57705"/>
    </ligand>
</feature>
<evidence type="ECO:0000256" key="2">
    <source>
        <dbReference type="ARBA" id="ARBA00005166"/>
    </source>
</evidence>
<dbReference type="EC" id="2.7.7.23" evidence="20"/>
<dbReference type="Pfam" id="PF00132">
    <property type="entry name" value="Hexapep"/>
    <property type="match status" value="2"/>
</dbReference>
<evidence type="ECO:0000256" key="16">
    <source>
        <dbReference type="ARBA" id="ARBA00023316"/>
    </source>
</evidence>
<dbReference type="Proteomes" id="UP000032431">
    <property type="component" value="Chromosome I"/>
</dbReference>
<dbReference type="GO" id="GO:0005737">
    <property type="term" value="C:cytoplasm"/>
    <property type="evidence" value="ECO:0007669"/>
    <property type="project" value="UniProtKB-SubCell"/>
</dbReference>
<dbReference type="InterPro" id="IPR011004">
    <property type="entry name" value="Trimer_LpxA-like_sf"/>
</dbReference>
<evidence type="ECO:0000256" key="17">
    <source>
        <dbReference type="ARBA" id="ARBA00048247"/>
    </source>
</evidence>
<feature type="binding site" evidence="20">
    <location>
        <position position="354"/>
    </location>
    <ligand>
        <name>UDP-N-acetyl-alpha-D-glucosamine</name>
        <dbReference type="ChEBI" id="CHEBI:57705"/>
    </ligand>
</feature>
<dbReference type="AlphaFoldDB" id="A0A078KTQ8"/>
<feature type="binding site" evidence="20">
    <location>
        <position position="107"/>
    </location>
    <ligand>
        <name>Mg(2+)</name>
        <dbReference type="ChEBI" id="CHEBI:18420"/>
    </ligand>
</feature>
<evidence type="ECO:0000256" key="19">
    <source>
        <dbReference type="ARBA" id="ARBA00049628"/>
    </source>
</evidence>
<feature type="binding site" evidence="20">
    <location>
        <begin position="389"/>
        <end position="390"/>
    </location>
    <ligand>
        <name>acetyl-CoA</name>
        <dbReference type="ChEBI" id="CHEBI:57288"/>
    </ligand>
</feature>
<dbReference type="InterPro" id="IPR005835">
    <property type="entry name" value="NTP_transferase_dom"/>
</dbReference>
<comment type="pathway">
    <text evidence="20">Bacterial outer membrane biogenesis; LPS lipid A biosynthesis.</text>
</comment>
<dbReference type="Gene3D" id="3.90.550.10">
    <property type="entry name" value="Spore Coat Polysaccharide Biosynthesis Protein SpsA, Chain A"/>
    <property type="match status" value="1"/>
</dbReference>
<dbReference type="HAMAP" id="MF_01631">
    <property type="entry name" value="GlmU"/>
    <property type="match status" value="1"/>
</dbReference>
<protein>
    <recommendedName>
        <fullName evidence="20">Bifunctional protein GlmU</fullName>
    </recommendedName>
    <domain>
        <recommendedName>
            <fullName evidence="20">UDP-N-acetylglucosamine pyrophosphorylase</fullName>
            <ecNumber evidence="20">2.7.7.23</ecNumber>
        </recommendedName>
        <alternativeName>
            <fullName evidence="20">N-acetylglucosamine-1-phosphate uridyltransferase</fullName>
        </alternativeName>
    </domain>
    <domain>
        <recommendedName>
            <fullName evidence="20">Glucosamine-1-phosphate N-acetyltransferase</fullName>
            <ecNumber evidence="20">2.3.1.157</ecNumber>
        </recommendedName>
    </domain>
</protein>
<evidence type="ECO:0000256" key="1">
    <source>
        <dbReference type="ARBA" id="ARBA00004496"/>
    </source>
</evidence>
<comment type="pathway">
    <text evidence="3 20">Nucleotide-sugar biosynthesis; UDP-N-acetyl-alpha-D-glucosamine biosynthesis; UDP-N-acetyl-alpha-D-glucosamine from N-acetyl-alpha-D-glucosamine 1-phosphate: step 1/1.</text>
</comment>
<feature type="binding site" evidence="20">
    <location>
        <position position="336"/>
    </location>
    <ligand>
        <name>UDP-N-acetyl-alpha-D-glucosamine</name>
        <dbReference type="ChEBI" id="CHEBI:57705"/>
    </ligand>
</feature>
<comment type="catalytic activity">
    <reaction evidence="17 20">
        <text>alpha-D-glucosamine 1-phosphate + acetyl-CoA = N-acetyl-alpha-D-glucosamine 1-phosphate + CoA + H(+)</text>
        <dbReference type="Rhea" id="RHEA:13725"/>
        <dbReference type="ChEBI" id="CHEBI:15378"/>
        <dbReference type="ChEBI" id="CHEBI:57287"/>
        <dbReference type="ChEBI" id="CHEBI:57288"/>
        <dbReference type="ChEBI" id="CHEBI:57776"/>
        <dbReference type="ChEBI" id="CHEBI:58516"/>
        <dbReference type="EC" id="2.3.1.157"/>
    </reaction>
</comment>
<keyword evidence="13 20" id="KW-0573">Peptidoglycan synthesis</keyword>
<keyword evidence="16 20" id="KW-0961">Cell wall biogenesis/degradation</keyword>
<dbReference type="NCBIfam" id="NF010934">
    <property type="entry name" value="PRK14354.1"/>
    <property type="match status" value="1"/>
</dbReference>
<evidence type="ECO:0000313" key="22">
    <source>
        <dbReference type="EMBL" id="CDZ24565.1"/>
    </source>
</evidence>
<gene>
    <name evidence="20 22" type="primary">glmU</name>
    <name evidence="22" type="ORF">CCDG5_1455</name>
</gene>
<comment type="pathway">
    <text evidence="2 20">Nucleotide-sugar biosynthesis; UDP-N-acetyl-alpha-D-glucosamine biosynthesis; N-acetyl-alpha-D-glucosamine 1-phosphate from alpha-D-glucosamine 6-phosphate (route II): step 2/2.</text>
</comment>
<dbReference type="GO" id="GO:0000902">
    <property type="term" value="P:cell morphogenesis"/>
    <property type="evidence" value="ECO:0007669"/>
    <property type="project" value="UniProtKB-UniRule"/>
</dbReference>
<comment type="caution">
    <text evidence="20">Lacks conserved residue(s) required for the propagation of feature annotation.</text>
</comment>
<dbReference type="Pfam" id="PF00483">
    <property type="entry name" value="NTP_transferase"/>
    <property type="match status" value="1"/>
</dbReference>
<evidence type="ECO:0000313" key="23">
    <source>
        <dbReference type="Proteomes" id="UP000032431"/>
    </source>
</evidence>
<evidence type="ECO:0000256" key="12">
    <source>
        <dbReference type="ARBA" id="ARBA00022960"/>
    </source>
</evidence>
<feature type="binding site" evidence="20">
    <location>
        <begin position="81"/>
        <end position="82"/>
    </location>
    <ligand>
        <name>UDP-N-acetyl-alpha-D-glucosamine</name>
        <dbReference type="ChEBI" id="CHEBI:57705"/>
    </ligand>
</feature>
<keyword evidence="8 20" id="KW-0548">Nucleotidyltransferase</keyword>
<dbReference type="InterPro" id="IPR005882">
    <property type="entry name" value="Bifunctional_GlmU"/>
</dbReference>
<name>A0A078KTQ8_9FIRM</name>
<feature type="binding site" evidence="20">
    <location>
        <position position="443"/>
    </location>
    <ligand>
        <name>acetyl-CoA</name>
        <dbReference type="ChEBI" id="CHEBI:57288"/>
    </ligand>
</feature>
<keyword evidence="6 20" id="KW-0963">Cytoplasm</keyword>
<dbReference type="OrthoDB" id="9775031at2"/>
<feature type="binding site" evidence="20">
    <location>
        <position position="159"/>
    </location>
    <ligand>
        <name>UDP-N-acetyl-alpha-D-glucosamine</name>
        <dbReference type="ChEBI" id="CHEBI:57705"/>
    </ligand>
</feature>
<keyword evidence="14 20" id="KW-0511">Multifunctional enzyme</keyword>
<keyword evidence="10 20" id="KW-0677">Repeat</keyword>
<evidence type="ECO:0000259" key="21">
    <source>
        <dbReference type="Pfam" id="PF00483"/>
    </source>
</evidence>
<dbReference type="PATRIC" id="fig|29343.3.peg.1531"/>
<evidence type="ECO:0000256" key="10">
    <source>
        <dbReference type="ARBA" id="ARBA00022737"/>
    </source>
</evidence>
<evidence type="ECO:0000256" key="3">
    <source>
        <dbReference type="ARBA" id="ARBA00005208"/>
    </source>
</evidence>
<dbReference type="GO" id="GO:0009245">
    <property type="term" value="P:lipid A biosynthetic process"/>
    <property type="evidence" value="ECO:0007669"/>
    <property type="project" value="UniProtKB-UniRule"/>
</dbReference>
<feature type="active site" description="Proton acceptor" evidence="20">
    <location>
        <position position="366"/>
    </location>
</feature>
<dbReference type="SUPFAM" id="SSF53448">
    <property type="entry name" value="Nucleotide-diphospho-sugar transferases"/>
    <property type="match status" value="1"/>
</dbReference>
<feature type="binding site" evidence="20">
    <location>
        <position position="76"/>
    </location>
    <ligand>
        <name>UDP-N-acetyl-alpha-D-glucosamine</name>
        <dbReference type="ChEBI" id="CHEBI:57705"/>
    </ligand>
</feature>
<dbReference type="GO" id="GO:0008360">
    <property type="term" value="P:regulation of cell shape"/>
    <property type="evidence" value="ECO:0007669"/>
    <property type="project" value="UniProtKB-KW"/>
</dbReference>
<dbReference type="CDD" id="cd03353">
    <property type="entry name" value="LbH_GlmU_C"/>
    <property type="match status" value="1"/>
</dbReference>
<keyword evidence="12 20" id="KW-0133">Cell shape</keyword>
<dbReference type="PANTHER" id="PTHR43584:SF3">
    <property type="entry name" value="BIFUNCTIONAL PROTEIN GLMU"/>
    <property type="match status" value="1"/>
</dbReference>
<dbReference type="STRING" id="29343.CCDG5_1455"/>
<feature type="binding site" evidence="20">
    <location>
        <position position="380"/>
    </location>
    <ligand>
        <name>UDP-N-acetyl-alpha-D-glucosamine</name>
        <dbReference type="ChEBI" id="CHEBI:57705"/>
    </ligand>
</feature>
<dbReference type="GO" id="GO:0071555">
    <property type="term" value="P:cell wall organization"/>
    <property type="evidence" value="ECO:0007669"/>
    <property type="project" value="UniProtKB-KW"/>
</dbReference>
<evidence type="ECO:0000256" key="9">
    <source>
        <dbReference type="ARBA" id="ARBA00022723"/>
    </source>
</evidence>
<evidence type="ECO:0000256" key="14">
    <source>
        <dbReference type="ARBA" id="ARBA00023268"/>
    </source>
</evidence>
<dbReference type="GO" id="GO:0006048">
    <property type="term" value="P:UDP-N-acetylglucosamine biosynthetic process"/>
    <property type="evidence" value="ECO:0007669"/>
    <property type="project" value="UniProtKB-UniPathway"/>
</dbReference>
<evidence type="ECO:0000256" key="5">
    <source>
        <dbReference type="ARBA" id="ARBA00007947"/>
    </source>
</evidence>
<dbReference type="CDD" id="cd02540">
    <property type="entry name" value="GT2_GlmU_N_bac"/>
    <property type="match status" value="1"/>
</dbReference>
<evidence type="ECO:0000256" key="7">
    <source>
        <dbReference type="ARBA" id="ARBA00022679"/>
    </source>
</evidence>
<dbReference type="GO" id="GO:0000287">
    <property type="term" value="F:magnesium ion binding"/>
    <property type="evidence" value="ECO:0007669"/>
    <property type="project" value="UniProtKB-UniRule"/>
</dbReference>
<dbReference type="NCBIfam" id="TIGR01173">
    <property type="entry name" value="glmU"/>
    <property type="match status" value="1"/>
</dbReference>
<feature type="region of interest" description="Linker" evidence="20">
    <location>
        <begin position="234"/>
        <end position="254"/>
    </location>
</feature>
<sequence>MGKAAAVILAAGEGKRMKSDKSKVLHEVLFKPMIDWVMDSVTEADIDNICVVLGHNADQVSEHLNKRGQKYTYVLQEEQLGTGHAVMQAREYLEQTKPEDVLILNGDTPFIDSSLIKSFYLEHKNKKNDVTILTSIADNPFGYGRIVRDSSGNVKGIIEEKDATDDERKIKEINAGAYWFKTDVLLEALSHLNGDNAQHEYYLTDTVKIISGQGLRAGTCIVDMKYTAGANSRKQLLELNNIARQLVFEKLFDAGVTITDISGVSISPDAEIGYDTVILPGTIIKGKTKIGIGCQIGPNSLIDNCVLGDNVVFNASQARNSKIGNNVTVGPFSQLRPDCVIAENVHIGDFVEVKNSNIGCGTKIAHLTYVGDSDVGGGVNFGCGVVTVNYDGVKKSRTIIGDNAFIGCNTNLIAPVKVGNGAYTAAGSTITMDIPDGALSVARSRQQNIDGWAEKKLKNRKK</sequence>
<accession>A0A078KTQ8</accession>
<evidence type="ECO:0000256" key="13">
    <source>
        <dbReference type="ARBA" id="ARBA00022984"/>
    </source>
</evidence>
<dbReference type="GO" id="GO:0009252">
    <property type="term" value="P:peptidoglycan biosynthetic process"/>
    <property type="evidence" value="ECO:0007669"/>
    <property type="project" value="UniProtKB-UniRule"/>
</dbReference>
<comment type="similarity">
    <text evidence="4 20">In the C-terminal section; belongs to the transferase hexapeptide repeat family.</text>
</comment>
<dbReference type="SUPFAM" id="SSF51161">
    <property type="entry name" value="Trimeric LpxA-like enzymes"/>
    <property type="match status" value="1"/>
</dbReference>
<feature type="binding site" evidence="20">
    <location>
        <position position="144"/>
    </location>
    <ligand>
        <name>UDP-N-acetyl-alpha-D-glucosamine</name>
        <dbReference type="ChEBI" id="CHEBI:57705"/>
    </ligand>
</feature>
<dbReference type="InterPro" id="IPR001451">
    <property type="entry name" value="Hexapep"/>
</dbReference>
<keyword evidence="15 20" id="KW-0012">Acyltransferase</keyword>
<dbReference type="Gene3D" id="2.160.10.10">
    <property type="entry name" value="Hexapeptide repeat proteins"/>
    <property type="match status" value="1"/>
</dbReference>
<feature type="binding site" evidence="20">
    <location>
        <begin position="9"/>
        <end position="12"/>
    </location>
    <ligand>
        <name>UDP-N-acetyl-alpha-D-glucosamine</name>
        <dbReference type="ChEBI" id="CHEBI:57705"/>
    </ligand>
</feature>
<feature type="binding site" evidence="20">
    <location>
        <position position="174"/>
    </location>
    <ligand>
        <name>UDP-N-acetyl-alpha-D-glucosamine</name>
        <dbReference type="ChEBI" id="CHEBI:57705"/>
    </ligand>
</feature>
<dbReference type="GO" id="GO:0003977">
    <property type="term" value="F:UDP-N-acetylglucosamine diphosphorylase activity"/>
    <property type="evidence" value="ECO:0007669"/>
    <property type="project" value="UniProtKB-UniRule"/>
</dbReference>
<evidence type="ECO:0000256" key="6">
    <source>
        <dbReference type="ARBA" id="ARBA00022490"/>
    </source>
</evidence>
<dbReference type="InterPro" id="IPR038009">
    <property type="entry name" value="GlmU_C_LbH"/>
</dbReference>
<keyword evidence="11 20" id="KW-0460">Magnesium</keyword>
<keyword evidence="23" id="KW-1185">Reference proteome</keyword>
<comment type="catalytic activity">
    <reaction evidence="18 20">
        <text>N-acetyl-alpha-D-glucosamine 1-phosphate + UTP + H(+) = UDP-N-acetyl-alpha-D-glucosamine + diphosphate</text>
        <dbReference type="Rhea" id="RHEA:13509"/>
        <dbReference type="ChEBI" id="CHEBI:15378"/>
        <dbReference type="ChEBI" id="CHEBI:33019"/>
        <dbReference type="ChEBI" id="CHEBI:46398"/>
        <dbReference type="ChEBI" id="CHEBI:57705"/>
        <dbReference type="ChEBI" id="CHEBI:57776"/>
        <dbReference type="EC" id="2.7.7.23"/>
    </reaction>
</comment>
<comment type="subcellular location">
    <subcellularLocation>
        <location evidence="1 20">Cytoplasm</location>
    </subcellularLocation>
</comment>
<comment type="similarity">
    <text evidence="5 20">In the N-terminal section; belongs to the N-acetylglucosamine-1-phosphate uridyltransferase family.</text>
</comment>
<dbReference type="UniPathway" id="UPA00113">
    <property type="reaction ID" value="UER00532"/>
</dbReference>
<comment type="function">
    <text evidence="19 20">Catalyzes the last two sequential reactions in the de novo biosynthetic pathway for UDP-N-acetylglucosamine (UDP-GlcNAc). The C-terminal domain catalyzes the transfer of acetyl group from acetyl coenzyme A to glucosamine-1-phosphate (GlcN-1-P) to produce N-acetylglucosamine-1-phosphate (GlcNAc-1-P), which is converted into UDP-GlcNAc by the transfer of uridine 5-monophosphate (from uridine 5-triphosphate), a reaction catalyzed by the N-terminal domain.</text>
</comment>
<keyword evidence="9 20" id="KW-0479">Metal-binding</keyword>
<evidence type="ECO:0000256" key="20">
    <source>
        <dbReference type="HAMAP-Rule" id="MF_01631"/>
    </source>
</evidence>
<proteinExistence type="inferred from homology"/>
<dbReference type="InterPro" id="IPR029044">
    <property type="entry name" value="Nucleotide-diphossugar_trans"/>
</dbReference>
<evidence type="ECO:0000256" key="11">
    <source>
        <dbReference type="ARBA" id="ARBA00022842"/>
    </source>
</evidence>
<reference evidence="23" key="1">
    <citation type="submission" date="2014-07" db="EMBL/GenBank/DDBJ databases">
        <authorList>
            <person name="Wibberg D."/>
        </authorList>
    </citation>
    <scope>NUCLEOTIDE SEQUENCE [LARGE SCALE GENOMIC DNA]</scope>
    <source>
        <strain evidence="23">DG5</strain>
    </source>
</reference>
<dbReference type="GO" id="GO:0019134">
    <property type="term" value="F:glucosamine-1-phosphate N-acetyltransferase activity"/>
    <property type="evidence" value="ECO:0007669"/>
    <property type="project" value="UniProtKB-UniRule"/>
</dbReference>
<feature type="region of interest" description="Pyrophosphorylase" evidence="20">
    <location>
        <begin position="1"/>
        <end position="233"/>
    </location>
</feature>
<comment type="subunit">
    <text evidence="20">Homotrimer.</text>
</comment>
<dbReference type="HOGENOM" id="CLU_029499_15_2_9"/>
<dbReference type="UniPathway" id="UPA00973"/>
<keyword evidence="7 20" id="KW-0808">Transferase</keyword>
<dbReference type="InterPro" id="IPR050065">
    <property type="entry name" value="GlmU-like"/>
</dbReference>
<organism evidence="22 23">
    <name type="scientific">[Clostridium] cellulosi</name>
    <dbReference type="NCBI Taxonomy" id="29343"/>
    <lineage>
        <taxon>Bacteria</taxon>
        <taxon>Bacillati</taxon>
        <taxon>Bacillota</taxon>
        <taxon>Clostridia</taxon>
        <taxon>Eubacteriales</taxon>
        <taxon>Oscillospiraceae</taxon>
        <taxon>Oscillospiraceae incertae sedis</taxon>
    </lineage>
</organism>
<dbReference type="EC" id="2.3.1.157" evidence="20"/>
<evidence type="ECO:0000256" key="15">
    <source>
        <dbReference type="ARBA" id="ARBA00023315"/>
    </source>
</evidence>
<dbReference type="PANTHER" id="PTHR43584">
    <property type="entry name" value="NUCLEOTIDYL TRANSFERASE"/>
    <property type="match status" value="1"/>
</dbReference>
<feature type="binding site" evidence="20">
    <location>
        <position position="426"/>
    </location>
    <ligand>
        <name>acetyl-CoA</name>
        <dbReference type="ChEBI" id="CHEBI:57288"/>
    </ligand>
</feature>